<dbReference type="PROSITE" id="PS50893">
    <property type="entry name" value="ABC_TRANSPORTER_2"/>
    <property type="match status" value="1"/>
</dbReference>
<name>A0A937F5J1_9BACT</name>
<evidence type="ECO:0000256" key="5">
    <source>
        <dbReference type="ARBA" id="ARBA00022989"/>
    </source>
</evidence>
<evidence type="ECO:0000256" key="6">
    <source>
        <dbReference type="ARBA" id="ARBA00023136"/>
    </source>
</evidence>
<dbReference type="PANTHER" id="PTHR43394:SF1">
    <property type="entry name" value="ATP-BINDING CASSETTE SUB-FAMILY B MEMBER 10, MITOCHONDRIAL"/>
    <property type="match status" value="1"/>
</dbReference>
<dbReference type="InterPro" id="IPR003439">
    <property type="entry name" value="ABC_transporter-like_ATP-bd"/>
</dbReference>
<dbReference type="PANTHER" id="PTHR43394">
    <property type="entry name" value="ATP-DEPENDENT PERMEASE MDL1, MITOCHONDRIAL"/>
    <property type="match status" value="1"/>
</dbReference>
<evidence type="ECO:0000313" key="11">
    <source>
        <dbReference type="Proteomes" id="UP000659388"/>
    </source>
</evidence>
<proteinExistence type="predicted"/>
<reference evidence="10" key="1">
    <citation type="submission" date="2021-01" db="EMBL/GenBank/DDBJ databases">
        <title>Fulvivirga kasyanovii gen. nov., sp nov., a novel member of the phylum Bacteroidetes isolated from seawater in a mussel farm.</title>
        <authorList>
            <person name="Zhao L.-H."/>
            <person name="Wang Z.-J."/>
        </authorList>
    </citation>
    <scope>NUCLEOTIDE SEQUENCE</scope>
    <source>
        <strain evidence="10">2943</strain>
    </source>
</reference>
<comment type="subcellular location">
    <subcellularLocation>
        <location evidence="1">Cell membrane</location>
        <topology evidence="1">Multi-pass membrane protein</topology>
    </subcellularLocation>
</comment>
<dbReference type="Pfam" id="PF00664">
    <property type="entry name" value="ABC_membrane"/>
    <property type="match status" value="1"/>
</dbReference>
<dbReference type="CDD" id="cd18552">
    <property type="entry name" value="ABC_6TM_MsbA_like"/>
    <property type="match status" value="1"/>
</dbReference>
<organism evidence="10 11">
    <name type="scientific">Fulvivirga sediminis</name>
    <dbReference type="NCBI Taxonomy" id="2803949"/>
    <lineage>
        <taxon>Bacteria</taxon>
        <taxon>Pseudomonadati</taxon>
        <taxon>Bacteroidota</taxon>
        <taxon>Cytophagia</taxon>
        <taxon>Cytophagales</taxon>
        <taxon>Fulvivirgaceae</taxon>
        <taxon>Fulvivirga</taxon>
    </lineage>
</organism>
<dbReference type="InterPro" id="IPR039421">
    <property type="entry name" value="Type_1_exporter"/>
</dbReference>
<dbReference type="Gene3D" id="1.20.1560.10">
    <property type="entry name" value="ABC transporter type 1, transmembrane domain"/>
    <property type="match status" value="1"/>
</dbReference>
<dbReference type="PROSITE" id="PS00211">
    <property type="entry name" value="ABC_TRANSPORTER_1"/>
    <property type="match status" value="1"/>
</dbReference>
<evidence type="ECO:0000256" key="1">
    <source>
        <dbReference type="ARBA" id="ARBA00004651"/>
    </source>
</evidence>
<keyword evidence="4 10" id="KW-0067">ATP-binding</keyword>
<keyword evidence="6 7" id="KW-0472">Membrane</keyword>
<evidence type="ECO:0000256" key="4">
    <source>
        <dbReference type="ARBA" id="ARBA00022840"/>
    </source>
</evidence>
<dbReference type="RefSeq" id="WP_202244564.1">
    <property type="nucleotide sequence ID" value="NZ_JAESIY010000006.1"/>
</dbReference>
<evidence type="ECO:0000256" key="2">
    <source>
        <dbReference type="ARBA" id="ARBA00022692"/>
    </source>
</evidence>
<gene>
    <name evidence="10" type="ORF">JL102_11535</name>
</gene>
<dbReference type="InterPro" id="IPR003593">
    <property type="entry name" value="AAA+_ATPase"/>
</dbReference>
<dbReference type="CDD" id="cd03251">
    <property type="entry name" value="ABCC_MsbA"/>
    <property type="match status" value="1"/>
</dbReference>
<evidence type="ECO:0000313" key="10">
    <source>
        <dbReference type="EMBL" id="MBL3656766.1"/>
    </source>
</evidence>
<protein>
    <submittedName>
        <fullName evidence="10">ABC transporter ATP-binding protein</fullName>
    </submittedName>
</protein>
<dbReference type="FunFam" id="3.40.50.300:FF:000218">
    <property type="entry name" value="Multidrug ABC transporter ATP-binding protein"/>
    <property type="match status" value="1"/>
</dbReference>
<dbReference type="Gene3D" id="3.40.50.300">
    <property type="entry name" value="P-loop containing nucleotide triphosphate hydrolases"/>
    <property type="match status" value="1"/>
</dbReference>
<accession>A0A937F5J1</accession>
<keyword evidence="5 7" id="KW-1133">Transmembrane helix</keyword>
<feature type="transmembrane region" description="Helical" evidence="7">
    <location>
        <begin position="88"/>
        <end position="109"/>
    </location>
</feature>
<dbReference type="AlphaFoldDB" id="A0A937F5J1"/>
<dbReference type="SUPFAM" id="SSF52540">
    <property type="entry name" value="P-loop containing nucleoside triphosphate hydrolases"/>
    <property type="match status" value="1"/>
</dbReference>
<dbReference type="InterPro" id="IPR011527">
    <property type="entry name" value="ABC1_TM_dom"/>
</dbReference>
<keyword evidence="2 7" id="KW-0812">Transmembrane</keyword>
<dbReference type="SMART" id="SM00382">
    <property type="entry name" value="AAA"/>
    <property type="match status" value="1"/>
</dbReference>
<dbReference type="InterPro" id="IPR027417">
    <property type="entry name" value="P-loop_NTPase"/>
</dbReference>
<dbReference type="GO" id="GO:0005524">
    <property type="term" value="F:ATP binding"/>
    <property type="evidence" value="ECO:0007669"/>
    <property type="project" value="UniProtKB-KW"/>
</dbReference>
<dbReference type="Pfam" id="PF00005">
    <property type="entry name" value="ABC_tran"/>
    <property type="match status" value="1"/>
</dbReference>
<evidence type="ECO:0000259" key="9">
    <source>
        <dbReference type="PROSITE" id="PS50929"/>
    </source>
</evidence>
<dbReference type="GO" id="GO:0016887">
    <property type="term" value="F:ATP hydrolysis activity"/>
    <property type="evidence" value="ECO:0007669"/>
    <property type="project" value="InterPro"/>
</dbReference>
<dbReference type="InterPro" id="IPR036640">
    <property type="entry name" value="ABC1_TM_sf"/>
</dbReference>
<dbReference type="SUPFAM" id="SSF90123">
    <property type="entry name" value="ABC transporter transmembrane region"/>
    <property type="match status" value="1"/>
</dbReference>
<evidence type="ECO:0000256" key="3">
    <source>
        <dbReference type="ARBA" id="ARBA00022741"/>
    </source>
</evidence>
<dbReference type="PROSITE" id="PS50929">
    <property type="entry name" value="ABC_TM1F"/>
    <property type="match status" value="1"/>
</dbReference>
<sequence length="607" mass="67887">MKLFFRVFRYAHHLKVLFPQYVLYIFLSAAFSVVNFAMLIPLLNVLFGQDTAKQFEKPTEFSLSLDYATDYFNYYFTTIVENEGKKEALMFVCLIVVVSVLMTNVFRYLAAIVSARVRLDVIKNLRMSIYNKVSIMHLGFFSNERKGDLMSRITNDVQEVENSVLNSPKSLLREPIQVIFYFVTLFAISYKLTLFTILILPISGGVLGYVVKKLKRKAVQSQESLGRIVNILDETLGGIRIVKAFNALNYVRKKMDDETDFFKKVNLSYAHRKEMGSPISEVLGVGIVTIILYYGGSLVLENDASLNASQFIAYLAIFSQIISPAKAFSQGISTVPKGLVAADRIFSVIDTKPAITNKPNAKVLPAFEKELTFEHVDFAYEKEKVLSDINLTIPKGKMVALVGPSGGGKSTLADLIPRFYDPTGGGIKIDGEDLRDYDIDSIRKHMGIVTQESILFNDTIFNNIAFGIEGAKREDVIQAAKIANAHDFIEGMENGYDTNIGDRGMKLSGGQRQRISIARAVLKNPPILILDEATSALDSESERLVQDALSNLMKNRTSLVIAHRLSTIQYADEIVVIQDGKVIERGSHTELLSQEGMYKKLNLMQNT</sequence>
<evidence type="ECO:0000256" key="7">
    <source>
        <dbReference type="SAM" id="Phobius"/>
    </source>
</evidence>
<evidence type="ECO:0000259" key="8">
    <source>
        <dbReference type="PROSITE" id="PS50893"/>
    </source>
</evidence>
<keyword evidence="11" id="KW-1185">Reference proteome</keyword>
<keyword evidence="3" id="KW-0547">Nucleotide-binding</keyword>
<dbReference type="GO" id="GO:0005886">
    <property type="term" value="C:plasma membrane"/>
    <property type="evidence" value="ECO:0007669"/>
    <property type="project" value="UniProtKB-SubCell"/>
</dbReference>
<feature type="domain" description="ABC transporter" evidence="8">
    <location>
        <begin position="371"/>
        <end position="604"/>
    </location>
</feature>
<dbReference type="Proteomes" id="UP000659388">
    <property type="component" value="Unassembled WGS sequence"/>
</dbReference>
<dbReference type="GO" id="GO:0015421">
    <property type="term" value="F:ABC-type oligopeptide transporter activity"/>
    <property type="evidence" value="ECO:0007669"/>
    <property type="project" value="TreeGrafter"/>
</dbReference>
<feature type="transmembrane region" description="Helical" evidence="7">
    <location>
        <begin position="21"/>
        <end position="43"/>
    </location>
</feature>
<dbReference type="EMBL" id="JAESIY010000006">
    <property type="protein sequence ID" value="MBL3656766.1"/>
    <property type="molecule type" value="Genomic_DNA"/>
</dbReference>
<dbReference type="InterPro" id="IPR017871">
    <property type="entry name" value="ABC_transporter-like_CS"/>
</dbReference>
<feature type="domain" description="ABC transmembrane type-1" evidence="9">
    <location>
        <begin position="65"/>
        <end position="337"/>
    </location>
</feature>
<comment type="caution">
    <text evidence="10">The sequence shown here is derived from an EMBL/GenBank/DDBJ whole genome shotgun (WGS) entry which is preliminary data.</text>
</comment>